<proteinExistence type="predicted"/>
<dbReference type="InParanoid" id="A0A0E1S3Y2"/>
<accession>A0A0E1S3Y2</accession>
<name>A0A0E1S3Y2_COCIM</name>
<evidence type="ECO:0000313" key="1">
    <source>
        <dbReference type="EMBL" id="EAS34504.1"/>
    </source>
</evidence>
<sequence>MVKRIVQHPVSICRPVVQQPIDHGESIQHRIVRVTEDIECLKRFYSIDISPTTVAKLKKYYHEELGELEALPFQSYNQEDKIDFLLLRNFLRRSLRRLELDETRTKKMDPLLRPFAPSIIQLCEDRQKVAPVDGQVAAQRLEDISKAITSLMTRLEKGDIEIDKFSAFRAASAVEQLHHSLAEWFSFYEGYEPLLTWWTSQPHSQVIVKLEDLAAAIRRNIVGLDPDEEDPIVGQPIGYEGLLADLEAEVIPYTPEELITIGEKEYIWCEREMKNASRELGFGEDWRRALEYVKNLYVSPGQQPQLVRELADEAIEYVTKNDLVTVPPLAAETWRTFMMSPSAQKVAPFFLGGESIRVSFPTSSMDHSDKLMSLRSNNVHFSRATVFHELIPGHHLQLYMASRYRPYRQLFTTPFWIEGGALYWEMTFWDRGFPQSPENRIGMLFWRMHRCARIIFSLKFHMGQMTPQECIDFLVSRVGHERATAEGEVRRSFNGDYSPLYQAGYMLGALQLRSLRREIVDSGIIGEKEFHDWILRENQMPIELLRAIMQDLPLTPEYKPSWKFYG</sequence>
<organism evidence="1 2">
    <name type="scientific">Coccidioides immitis (strain RS)</name>
    <name type="common">Valley fever fungus</name>
    <dbReference type="NCBI Taxonomy" id="246410"/>
    <lineage>
        <taxon>Eukaryota</taxon>
        <taxon>Fungi</taxon>
        <taxon>Dikarya</taxon>
        <taxon>Ascomycota</taxon>
        <taxon>Pezizomycotina</taxon>
        <taxon>Eurotiomycetes</taxon>
        <taxon>Eurotiomycetidae</taxon>
        <taxon>Onygenales</taxon>
        <taxon>Onygenaceae</taxon>
        <taxon>Coccidioides</taxon>
    </lineage>
</organism>
<dbReference type="PANTHER" id="PTHR33361:SF2">
    <property type="entry name" value="DUF885 DOMAIN-CONTAINING PROTEIN"/>
    <property type="match status" value="1"/>
</dbReference>
<dbReference type="AlphaFoldDB" id="A0A0E1S3Y2"/>
<dbReference type="KEGG" id="cim:CIMG_05528"/>
<dbReference type="Proteomes" id="UP000001261">
    <property type="component" value="Unassembled WGS sequence"/>
</dbReference>
<reference evidence="2" key="1">
    <citation type="journal article" date="2009" name="Genome Res.">
        <title>Comparative genomic analyses of the human fungal pathogens Coccidioides and their relatives.</title>
        <authorList>
            <person name="Sharpton T.J."/>
            <person name="Stajich J.E."/>
            <person name="Rounsley S.D."/>
            <person name="Gardner M.J."/>
            <person name="Wortman J.R."/>
            <person name="Jordar V.S."/>
            <person name="Maiti R."/>
            <person name="Kodira C.D."/>
            <person name="Neafsey D.E."/>
            <person name="Zeng Q."/>
            <person name="Hung C.-Y."/>
            <person name="McMahan C."/>
            <person name="Muszewska A."/>
            <person name="Grynberg M."/>
            <person name="Mandel M.A."/>
            <person name="Kellner E.M."/>
            <person name="Barker B.M."/>
            <person name="Galgiani J.N."/>
            <person name="Orbach M.J."/>
            <person name="Kirkland T.N."/>
            <person name="Cole G.T."/>
            <person name="Henn M.R."/>
            <person name="Birren B.W."/>
            <person name="Taylor J.W."/>
        </authorList>
    </citation>
    <scope>NUCLEOTIDE SEQUENCE [LARGE SCALE GENOMIC DNA]</scope>
    <source>
        <strain evidence="2">RS</strain>
    </source>
</reference>
<gene>
    <name evidence="1" type="ORF">CIMG_05528</name>
</gene>
<reference evidence="2" key="2">
    <citation type="journal article" date="2010" name="Genome Res.">
        <title>Population genomic sequencing of Coccidioides fungi reveals recent hybridization and transposon control.</title>
        <authorList>
            <person name="Neafsey D.E."/>
            <person name="Barker B.M."/>
            <person name="Sharpton T.J."/>
            <person name="Stajich J.E."/>
            <person name="Park D.J."/>
            <person name="Whiston E."/>
            <person name="Hung C.-Y."/>
            <person name="McMahan C."/>
            <person name="White J."/>
            <person name="Sykes S."/>
            <person name="Heiman D."/>
            <person name="Young S."/>
            <person name="Zeng Q."/>
            <person name="Abouelleil A."/>
            <person name="Aftuck L."/>
            <person name="Bessette D."/>
            <person name="Brown A."/>
            <person name="FitzGerald M."/>
            <person name="Lui A."/>
            <person name="Macdonald J.P."/>
            <person name="Priest M."/>
            <person name="Orbach M.J."/>
            <person name="Galgiani J.N."/>
            <person name="Kirkland T.N."/>
            <person name="Cole G.T."/>
            <person name="Birren B.W."/>
            <person name="Henn M.R."/>
            <person name="Taylor J.W."/>
            <person name="Rounsley S.D."/>
        </authorList>
    </citation>
    <scope>GENOME REANNOTATION</scope>
    <source>
        <strain evidence="2">RS</strain>
    </source>
</reference>
<dbReference type="OMA" id="FHEMIPG"/>
<keyword evidence="2" id="KW-1185">Reference proteome</keyword>
<dbReference type="VEuPathDB" id="FungiDB:CIMG_05528"/>
<dbReference type="Pfam" id="PF05960">
    <property type="entry name" value="DUF885"/>
    <property type="match status" value="1"/>
</dbReference>
<dbReference type="OrthoDB" id="5959877at2759"/>
<dbReference type="InterPro" id="IPR010281">
    <property type="entry name" value="DUF885"/>
</dbReference>
<dbReference type="RefSeq" id="XP_001246087.1">
    <property type="nucleotide sequence ID" value="XM_001246086.2"/>
</dbReference>
<dbReference type="EMBL" id="GG704914">
    <property type="protein sequence ID" value="EAS34504.1"/>
    <property type="molecule type" value="Genomic_DNA"/>
</dbReference>
<protein>
    <submittedName>
        <fullName evidence="1">X-Pro dipeptidyl-peptidase</fullName>
    </submittedName>
</protein>
<dbReference type="PANTHER" id="PTHR33361">
    <property type="entry name" value="GLR0591 PROTEIN"/>
    <property type="match status" value="1"/>
</dbReference>
<evidence type="ECO:0000313" key="2">
    <source>
        <dbReference type="Proteomes" id="UP000001261"/>
    </source>
</evidence>
<dbReference type="GeneID" id="4563884"/>